<proteinExistence type="predicted"/>
<protein>
    <recommendedName>
        <fullName evidence="1">Kazal-like domain-containing protein</fullName>
    </recommendedName>
</protein>
<evidence type="ECO:0000313" key="2">
    <source>
        <dbReference type="Ensembl" id="ENSECAP00000088090.1"/>
    </source>
</evidence>
<dbReference type="PANTHER" id="PTHR21312">
    <property type="entry name" value="SERINE PROTEASE INHIBITOR"/>
    <property type="match status" value="1"/>
</dbReference>
<organism evidence="2 3">
    <name type="scientific">Equus caballus</name>
    <name type="common">Horse</name>
    <dbReference type="NCBI Taxonomy" id="9796"/>
    <lineage>
        <taxon>Eukaryota</taxon>
        <taxon>Metazoa</taxon>
        <taxon>Chordata</taxon>
        <taxon>Craniata</taxon>
        <taxon>Vertebrata</taxon>
        <taxon>Euteleostomi</taxon>
        <taxon>Mammalia</taxon>
        <taxon>Eutheria</taxon>
        <taxon>Laurasiatheria</taxon>
        <taxon>Perissodactyla</taxon>
        <taxon>Equidae</taxon>
        <taxon>Equus</taxon>
    </lineage>
</organism>
<reference evidence="2 3" key="1">
    <citation type="journal article" date="2009" name="Science">
        <title>Genome sequence, comparative analysis, and population genetics of the domestic horse.</title>
        <authorList>
            <consortium name="Broad Institute Genome Sequencing Platform"/>
            <consortium name="Broad Institute Whole Genome Assembly Team"/>
            <person name="Wade C.M."/>
            <person name="Giulotto E."/>
            <person name="Sigurdsson S."/>
            <person name="Zoli M."/>
            <person name="Gnerre S."/>
            <person name="Imsland F."/>
            <person name="Lear T.L."/>
            <person name="Adelson D.L."/>
            <person name="Bailey E."/>
            <person name="Bellone R.R."/>
            <person name="Bloecker H."/>
            <person name="Distl O."/>
            <person name="Edgar R.C."/>
            <person name="Garber M."/>
            <person name="Leeb T."/>
            <person name="Mauceli E."/>
            <person name="MacLeod J.N."/>
            <person name="Penedo M.C.T."/>
            <person name="Raison J.M."/>
            <person name="Sharpe T."/>
            <person name="Vogel J."/>
            <person name="Andersson L."/>
            <person name="Antczak D.F."/>
            <person name="Biagi T."/>
            <person name="Binns M.M."/>
            <person name="Chowdhary B.P."/>
            <person name="Coleman S.J."/>
            <person name="Della Valle G."/>
            <person name="Fryc S."/>
            <person name="Guerin G."/>
            <person name="Hasegawa T."/>
            <person name="Hill E.W."/>
            <person name="Jurka J."/>
            <person name="Kiialainen A."/>
            <person name="Lindgren G."/>
            <person name="Liu J."/>
            <person name="Magnani E."/>
            <person name="Mickelson J.R."/>
            <person name="Murray J."/>
            <person name="Nergadze S.G."/>
            <person name="Onofrio R."/>
            <person name="Pedroni S."/>
            <person name="Piras M.F."/>
            <person name="Raudsepp T."/>
            <person name="Rocchi M."/>
            <person name="Roeed K.H."/>
            <person name="Ryder O.A."/>
            <person name="Searle S."/>
            <person name="Skow L."/>
            <person name="Swinburne J.E."/>
            <person name="Syvaenen A.C."/>
            <person name="Tozaki T."/>
            <person name="Valberg S.J."/>
            <person name="Vaudin M."/>
            <person name="White J.R."/>
            <person name="Zody M.C."/>
            <person name="Lander E.S."/>
            <person name="Lindblad-Toh K."/>
        </authorList>
    </citation>
    <scope>NUCLEOTIDE SEQUENCE [LARGE SCALE GENOMIC DNA]</scope>
    <source>
        <strain evidence="2 3">Thoroughbred</strain>
    </source>
</reference>
<dbReference type="CDD" id="cd00104">
    <property type="entry name" value="KAZAL_FS"/>
    <property type="match status" value="1"/>
</dbReference>
<dbReference type="Ensembl" id="ENSECAT00000091739.1">
    <property type="protein sequence ID" value="ENSECAP00000088090.1"/>
    <property type="gene ID" value="ENSECAG00000028172.3"/>
</dbReference>
<dbReference type="Proteomes" id="UP000002281">
    <property type="component" value="Chromosome 14"/>
</dbReference>
<name>A0A9L0TM34_HORSE</name>
<gene>
    <name evidence="2" type="primary">LOC100630792</name>
</gene>
<dbReference type="PROSITE" id="PS00282">
    <property type="entry name" value="KAZAL_1"/>
    <property type="match status" value="1"/>
</dbReference>
<keyword evidence="3" id="KW-1185">Reference proteome</keyword>
<dbReference type="SUPFAM" id="SSF100895">
    <property type="entry name" value="Kazal-type serine protease inhibitors"/>
    <property type="match status" value="1"/>
</dbReference>
<dbReference type="InterPro" id="IPR036058">
    <property type="entry name" value="Kazal_dom_sf"/>
</dbReference>
<sequence length="128" mass="14595">MRASRTAIGHFLFILPQPSCHPLSPGNTGKHSSHTPMPISLSLPRAEELLSFLIITLRMFKPHNLSKWPTPPCELYHPTDVLYDSVCPDVTAHVCATNGHTYQNECFFCLDQWEFGPHIQFNRYGRCE</sequence>
<dbReference type="InterPro" id="IPR002350">
    <property type="entry name" value="Kazal_dom"/>
</dbReference>
<dbReference type="PROSITE" id="PS51465">
    <property type="entry name" value="KAZAL_2"/>
    <property type="match status" value="1"/>
</dbReference>
<feature type="domain" description="Kazal-like" evidence="1">
    <location>
        <begin position="67"/>
        <end position="128"/>
    </location>
</feature>
<dbReference type="AlphaFoldDB" id="A0A9L0TM34"/>
<dbReference type="Gene3D" id="3.30.60.30">
    <property type="match status" value="1"/>
</dbReference>
<dbReference type="PANTHER" id="PTHR21312:SF36">
    <property type="entry name" value="SERINE PROTEASE INHIBITOR KAZAL-TYPE 13"/>
    <property type="match status" value="1"/>
</dbReference>
<accession>A0A9L0TM34</accession>
<reference evidence="2" key="2">
    <citation type="submission" date="2025-08" db="UniProtKB">
        <authorList>
            <consortium name="Ensembl"/>
        </authorList>
    </citation>
    <scope>IDENTIFICATION</scope>
    <source>
        <strain evidence="2">Thoroughbred</strain>
    </source>
</reference>
<evidence type="ECO:0000313" key="3">
    <source>
        <dbReference type="Proteomes" id="UP000002281"/>
    </source>
</evidence>
<dbReference type="GeneTree" id="ENSGT00400000023784"/>
<dbReference type="SMART" id="SM00280">
    <property type="entry name" value="KAZAL"/>
    <property type="match status" value="1"/>
</dbReference>
<evidence type="ECO:0000259" key="1">
    <source>
        <dbReference type="PROSITE" id="PS51465"/>
    </source>
</evidence>
<dbReference type="Pfam" id="PF00050">
    <property type="entry name" value="Kazal_1"/>
    <property type="match status" value="1"/>
</dbReference>
<reference evidence="2" key="3">
    <citation type="submission" date="2025-09" db="UniProtKB">
        <authorList>
            <consortium name="Ensembl"/>
        </authorList>
    </citation>
    <scope>IDENTIFICATION</scope>
    <source>
        <strain evidence="2">Thoroughbred</strain>
    </source>
</reference>